<dbReference type="Proteomes" id="UP001589647">
    <property type="component" value="Unassembled WGS sequence"/>
</dbReference>
<protein>
    <submittedName>
        <fullName evidence="1">Uncharacterized protein</fullName>
    </submittedName>
</protein>
<dbReference type="RefSeq" id="WP_229824685.1">
    <property type="nucleotide sequence ID" value="NZ_BMRC01000020.1"/>
</dbReference>
<name>A0ABV5IZK6_9ACTN</name>
<evidence type="ECO:0000313" key="2">
    <source>
        <dbReference type="Proteomes" id="UP001589647"/>
    </source>
</evidence>
<sequence length="189" mass="20857">MYGNEVALRILVDHLAHVEQREDHWSAALQDWKTHGAFMSTGVTGAFACLIPGHYACGVASIYAEFARTQGWLQADRTLTLQEYRALTATISTWTALNRTLTEVTTAFGPPSILFGGNNPLYGKTLSYLTGVPEEPMISFHLWNGPALEAEQQWPPAHAEPVLLAVRIGEGNFGQSFTFTPEGRLRRPV</sequence>
<reference evidence="1 2" key="1">
    <citation type="submission" date="2024-09" db="EMBL/GenBank/DDBJ databases">
        <authorList>
            <person name="Sun Q."/>
            <person name="Mori K."/>
        </authorList>
    </citation>
    <scope>NUCLEOTIDE SEQUENCE [LARGE SCALE GENOMIC DNA]</scope>
    <source>
        <strain evidence="1 2">CCM 3426</strain>
    </source>
</reference>
<evidence type="ECO:0000313" key="1">
    <source>
        <dbReference type="EMBL" id="MFB9209983.1"/>
    </source>
</evidence>
<accession>A0ABV5IZK6</accession>
<proteinExistence type="predicted"/>
<gene>
    <name evidence="1" type="ORF">ACFFV7_52975</name>
</gene>
<comment type="caution">
    <text evidence="1">The sequence shown here is derived from an EMBL/GenBank/DDBJ whole genome shotgun (WGS) entry which is preliminary data.</text>
</comment>
<organism evidence="1 2">
    <name type="scientific">Nonomuraea spiralis</name>
    <dbReference type="NCBI Taxonomy" id="46182"/>
    <lineage>
        <taxon>Bacteria</taxon>
        <taxon>Bacillati</taxon>
        <taxon>Actinomycetota</taxon>
        <taxon>Actinomycetes</taxon>
        <taxon>Streptosporangiales</taxon>
        <taxon>Streptosporangiaceae</taxon>
        <taxon>Nonomuraea</taxon>
    </lineage>
</organism>
<dbReference type="EMBL" id="JBHMEI010000109">
    <property type="protein sequence ID" value="MFB9209983.1"/>
    <property type="molecule type" value="Genomic_DNA"/>
</dbReference>
<keyword evidence="2" id="KW-1185">Reference proteome</keyword>